<name>A0ABV0BH35_9HYPH</name>
<sequence>MRSLHSLSLWLLLFTLSGAQPLTAQSVSQTQKPWQGNTSIDVDRSIFRIAEVAGSLAFLQDICAATDADKWPLVMQQLLDAEGTSPDRKGRIAGAYNNGYRNYAVTYQSCTASAREASQRYLAEIEQLSSAILKRQSQKNP</sequence>
<dbReference type="InterPro" id="IPR012645">
    <property type="entry name" value="CHP02301"/>
</dbReference>
<evidence type="ECO:0000313" key="2">
    <source>
        <dbReference type="EMBL" id="MEN3930264.1"/>
    </source>
</evidence>
<accession>A0ABV0BH35</accession>
<evidence type="ECO:0000256" key="1">
    <source>
        <dbReference type="SAM" id="SignalP"/>
    </source>
</evidence>
<dbReference type="Pfam" id="PF09539">
    <property type="entry name" value="DUF2385"/>
    <property type="match status" value="1"/>
</dbReference>
<feature type="signal peptide" evidence="1">
    <location>
        <begin position="1"/>
        <end position="24"/>
    </location>
</feature>
<comment type="caution">
    <text evidence="2">The sequence shown here is derived from an EMBL/GenBank/DDBJ whole genome shotgun (WGS) entry which is preliminary data.</text>
</comment>
<dbReference type="Proteomes" id="UP001418637">
    <property type="component" value="Unassembled WGS sequence"/>
</dbReference>
<gene>
    <name evidence="2" type="ORF">WJT86_04205</name>
</gene>
<proteinExistence type="predicted"/>
<evidence type="ECO:0000313" key="3">
    <source>
        <dbReference type="Proteomes" id="UP001418637"/>
    </source>
</evidence>
<dbReference type="EMBL" id="JBBYXI010000001">
    <property type="protein sequence ID" value="MEN3930264.1"/>
    <property type="molecule type" value="Genomic_DNA"/>
</dbReference>
<dbReference type="RefSeq" id="WP_346336227.1">
    <property type="nucleotide sequence ID" value="NZ_JBBYXI010000001.1"/>
</dbReference>
<dbReference type="NCBIfam" id="TIGR02301">
    <property type="entry name" value="TIGR02301 family protein"/>
    <property type="match status" value="1"/>
</dbReference>
<reference evidence="2 3" key="1">
    <citation type="submission" date="2024-04" db="EMBL/GenBank/DDBJ databases">
        <title>A novel species isolated from cricket.</title>
        <authorList>
            <person name="Wang H.-C."/>
        </authorList>
    </citation>
    <scope>NUCLEOTIDE SEQUENCE [LARGE SCALE GENOMIC DNA]</scope>
    <source>
        <strain evidence="2 3">WL0021</strain>
    </source>
</reference>
<keyword evidence="3" id="KW-1185">Reference proteome</keyword>
<keyword evidence="1" id="KW-0732">Signal</keyword>
<protein>
    <submittedName>
        <fullName evidence="2">TIGR02301 family protein</fullName>
    </submittedName>
</protein>
<organism evidence="2 3">
    <name type="scientific">Hohaiivirga grylli</name>
    <dbReference type="NCBI Taxonomy" id="3133970"/>
    <lineage>
        <taxon>Bacteria</taxon>
        <taxon>Pseudomonadati</taxon>
        <taxon>Pseudomonadota</taxon>
        <taxon>Alphaproteobacteria</taxon>
        <taxon>Hyphomicrobiales</taxon>
        <taxon>Methylobacteriaceae</taxon>
        <taxon>Hohaiivirga</taxon>
    </lineage>
</organism>
<feature type="chain" id="PRO_5045923866" evidence="1">
    <location>
        <begin position="25"/>
        <end position="141"/>
    </location>
</feature>